<dbReference type="EMBL" id="JAACJP010000007">
    <property type="protein sequence ID" value="KAF5383297.1"/>
    <property type="molecule type" value="Genomic_DNA"/>
</dbReference>
<keyword evidence="2" id="KW-1185">Reference proteome</keyword>
<dbReference type="Proteomes" id="UP000565441">
    <property type="component" value="Unassembled WGS sequence"/>
</dbReference>
<dbReference type="InterPro" id="IPR032675">
    <property type="entry name" value="LRR_dom_sf"/>
</dbReference>
<proteinExistence type="predicted"/>
<evidence type="ECO:0000313" key="2">
    <source>
        <dbReference type="Proteomes" id="UP000565441"/>
    </source>
</evidence>
<evidence type="ECO:0000313" key="1">
    <source>
        <dbReference type="EMBL" id="KAF5383297.1"/>
    </source>
</evidence>
<reference evidence="1 2" key="1">
    <citation type="journal article" date="2020" name="ISME J.">
        <title>Uncovering the hidden diversity of litter-decomposition mechanisms in mushroom-forming fungi.</title>
        <authorList>
            <person name="Floudas D."/>
            <person name="Bentzer J."/>
            <person name="Ahren D."/>
            <person name="Johansson T."/>
            <person name="Persson P."/>
            <person name="Tunlid A."/>
        </authorList>
    </citation>
    <scope>NUCLEOTIDE SEQUENCE [LARGE SCALE GENOMIC DNA]</scope>
    <source>
        <strain evidence="1 2">CBS 661.87</strain>
    </source>
</reference>
<comment type="caution">
    <text evidence="1">The sequence shown here is derived from an EMBL/GenBank/DDBJ whole genome shotgun (WGS) entry which is preliminary data.</text>
</comment>
<name>A0A8H5HHG3_9AGAR</name>
<dbReference type="SUPFAM" id="SSF52047">
    <property type="entry name" value="RNI-like"/>
    <property type="match status" value="1"/>
</dbReference>
<dbReference type="AlphaFoldDB" id="A0A8H5HHG3"/>
<dbReference type="OrthoDB" id="3039255at2759"/>
<organism evidence="1 2">
    <name type="scientific">Tricholomella constricta</name>
    <dbReference type="NCBI Taxonomy" id="117010"/>
    <lineage>
        <taxon>Eukaryota</taxon>
        <taxon>Fungi</taxon>
        <taxon>Dikarya</taxon>
        <taxon>Basidiomycota</taxon>
        <taxon>Agaricomycotina</taxon>
        <taxon>Agaricomycetes</taxon>
        <taxon>Agaricomycetidae</taxon>
        <taxon>Agaricales</taxon>
        <taxon>Tricholomatineae</taxon>
        <taxon>Lyophyllaceae</taxon>
        <taxon>Tricholomella</taxon>
    </lineage>
</organism>
<dbReference type="Gene3D" id="3.80.10.10">
    <property type="entry name" value="Ribonuclease Inhibitor"/>
    <property type="match status" value="1"/>
</dbReference>
<accession>A0A8H5HHG3</accession>
<sequence length="278" mass="31517">MYLTTDSGAVMTNLIAPFVNRHHLTLRAIHITSPPSDYKLDISPLLHNLRYFPNLTTLSVVYDFISIHQSPTSELTHFLSMHADQLQEYALHIRGPVSYDMHPDSDDWDRQEFLRTPLPHLKKLDLSIELFPSILCASKHLEQFAGSLTSLILSHKHFSYLNIESIVDVFSDRDLLRHLVVSIDFLSPQLLALLATKLPGLEAFSCEYKYLSSDPSNLFRREPSLQAWRRWKLRELVAQPNHTVPAEVSAAFGKAVREAVPGLRTLSLTGTGVPLLRS</sequence>
<protein>
    <submittedName>
        <fullName evidence="1">Uncharacterized protein</fullName>
    </submittedName>
</protein>
<gene>
    <name evidence="1" type="ORF">D9615_004775</name>
</gene>